<accession>A0A412WFR4</accession>
<organism evidence="2 3">
    <name type="scientific">Odoribacter splanchnicus</name>
    <dbReference type="NCBI Taxonomy" id="28118"/>
    <lineage>
        <taxon>Bacteria</taxon>
        <taxon>Pseudomonadati</taxon>
        <taxon>Bacteroidota</taxon>
        <taxon>Bacteroidia</taxon>
        <taxon>Bacteroidales</taxon>
        <taxon>Odoribacteraceae</taxon>
        <taxon>Odoribacter</taxon>
    </lineage>
</organism>
<dbReference type="EMBL" id="QRYW01000020">
    <property type="protein sequence ID" value="RGV26083.1"/>
    <property type="molecule type" value="Genomic_DNA"/>
</dbReference>
<feature type="transmembrane region" description="Helical" evidence="1">
    <location>
        <begin position="54"/>
        <end position="75"/>
    </location>
</feature>
<evidence type="ECO:0000256" key="1">
    <source>
        <dbReference type="SAM" id="Phobius"/>
    </source>
</evidence>
<sequence>MQKEEYLIKNACYSQAKYYLCKQNNKRSLLGRKQRSQVVRSFPNRYLFSFTNKVTSLFSMSCILRIILPCIFLGLG</sequence>
<keyword evidence="1" id="KW-0812">Transmembrane</keyword>
<keyword evidence="1" id="KW-1133">Transmembrane helix</keyword>
<gene>
    <name evidence="2" type="ORF">DWW24_10255</name>
</gene>
<evidence type="ECO:0000313" key="3">
    <source>
        <dbReference type="Proteomes" id="UP000283426"/>
    </source>
</evidence>
<proteinExistence type="predicted"/>
<protein>
    <submittedName>
        <fullName evidence="2">Uncharacterized protein</fullName>
    </submittedName>
</protein>
<name>A0A412WFR4_9BACT</name>
<reference evidence="2 3" key="1">
    <citation type="submission" date="2018-08" db="EMBL/GenBank/DDBJ databases">
        <title>A genome reference for cultivated species of the human gut microbiota.</title>
        <authorList>
            <person name="Zou Y."/>
            <person name="Xue W."/>
            <person name="Luo G."/>
        </authorList>
    </citation>
    <scope>NUCLEOTIDE SEQUENCE [LARGE SCALE GENOMIC DNA]</scope>
    <source>
        <strain evidence="2 3">AF14-6AC</strain>
    </source>
</reference>
<dbReference type="Proteomes" id="UP000283426">
    <property type="component" value="Unassembled WGS sequence"/>
</dbReference>
<keyword evidence="1" id="KW-0472">Membrane</keyword>
<dbReference type="AlphaFoldDB" id="A0A412WFR4"/>
<comment type="caution">
    <text evidence="2">The sequence shown here is derived from an EMBL/GenBank/DDBJ whole genome shotgun (WGS) entry which is preliminary data.</text>
</comment>
<evidence type="ECO:0000313" key="2">
    <source>
        <dbReference type="EMBL" id="RGV26083.1"/>
    </source>
</evidence>